<name>A0A645GE46_9ZZZZ</name>
<comment type="caution">
    <text evidence="1">The sequence shown here is derived from an EMBL/GenBank/DDBJ whole genome shotgun (WGS) entry which is preliminary data.</text>
</comment>
<accession>A0A645GE46</accession>
<gene>
    <name evidence="1" type="ORF">SDC9_172598</name>
</gene>
<proteinExistence type="predicted"/>
<sequence>MFNGNKVIASQITMDYDAVVNYFNNQYEAIKDMYMNPSGTERIIKIQ</sequence>
<dbReference type="AlphaFoldDB" id="A0A645GE46"/>
<evidence type="ECO:0000313" key="1">
    <source>
        <dbReference type="EMBL" id="MPN25191.1"/>
    </source>
</evidence>
<dbReference type="EMBL" id="VSSQ01074278">
    <property type="protein sequence ID" value="MPN25191.1"/>
    <property type="molecule type" value="Genomic_DNA"/>
</dbReference>
<organism evidence="1">
    <name type="scientific">bioreactor metagenome</name>
    <dbReference type="NCBI Taxonomy" id="1076179"/>
    <lineage>
        <taxon>unclassified sequences</taxon>
        <taxon>metagenomes</taxon>
        <taxon>ecological metagenomes</taxon>
    </lineage>
</organism>
<protein>
    <submittedName>
        <fullName evidence="1">Uncharacterized protein</fullName>
    </submittedName>
</protein>
<reference evidence="1" key="1">
    <citation type="submission" date="2019-08" db="EMBL/GenBank/DDBJ databases">
        <authorList>
            <person name="Kucharzyk K."/>
            <person name="Murdoch R.W."/>
            <person name="Higgins S."/>
            <person name="Loffler F."/>
        </authorList>
    </citation>
    <scope>NUCLEOTIDE SEQUENCE</scope>
</reference>